<dbReference type="AlphaFoldDB" id="A0A218XTR5"/>
<feature type="region of interest" description="Disordered" evidence="1">
    <location>
        <begin position="22"/>
        <end position="43"/>
    </location>
</feature>
<comment type="caution">
    <text evidence="3">The sequence shown here is derived from an EMBL/GenBank/DDBJ whole genome shotgun (WGS) entry which is preliminary data.</text>
</comment>
<dbReference type="GeneID" id="116188495"/>
<organism evidence="3 5">
    <name type="scientific">Punica granatum</name>
    <name type="common">Pomegranate</name>
    <dbReference type="NCBI Taxonomy" id="22663"/>
    <lineage>
        <taxon>Eukaryota</taxon>
        <taxon>Viridiplantae</taxon>
        <taxon>Streptophyta</taxon>
        <taxon>Embryophyta</taxon>
        <taxon>Tracheophyta</taxon>
        <taxon>Spermatophyta</taxon>
        <taxon>Magnoliopsida</taxon>
        <taxon>eudicotyledons</taxon>
        <taxon>Gunneridae</taxon>
        <taxon>Pentapetalae</taxon>
        <taxon>rosids</taxon>
        <taxon>malvids</taxon>
        <taxon>Myrtales</taxon>
        <taxon>Lythraceae</taxon>
        <taxon>Punica</taxon>
    </lineage>
</organism>
<sequence>MRKLLLMFVLYLHMPASRHPEGRSVLAGFPEKPDSLEKTDGDNGRTYDLKHTINISQGTSCGRAPTGSKSHSLHSTARGGGALIPVYTAGARNHHRGVHHSGGGCDRWSCSGVRILVTTVLISFCIIQI</sequence>
<reference evidence="4 6" key="3">
    <citation type="submission" date="2017-11" db="EMBL/GenBank/DDBJ databases">
        <title>De-novo sequencing of pomegranate (Punica granatum L.) genome.</title>
        <authorList>
            <person name="Akparov Z."/>
            <person name="Amiraslanov A."/>
            <person name="Hajiyeva S."/>
            <person name="Abbasov M."/>
            <person name="Kaur K."/>
            <person name="Hamwieh A."/>
            <person name="Solovyev V."/>
            <person name="Salamov A."/>
            <person name="Braich B."/>
            <person name="Kosarev P."/>
            <person name="Mahmoud A."/>
            <person name="Hajiyev E."/>
            <person name="Babayeva S."/>
            <person name="Izzatullayeva V."/>
            <person name="Mammadov A."/>
            <person name="Mammadov A."/>
            <person name="Sharifova S."/>
            <person name="Ojaghi J."/>
            <person name="Eynullazada K."/>
            <person name="Bayramov B."/>
            <person name="Abdulazimova A."/>
            <person name="Shahmuradov I."/>
        </authorList>
    </citation>
    <scope>NUCLEOTIDE SEQUENCE [LARGE SCALE GENOMIC DNA]</scope>
    <source>
        <strain evidence="4">AG2017</strain>
        <strain evidence="6">cv. AG2017</strain>
        <tissue evidence="4">Leaf</tissue>
    </source>
</reference>
<evidence type="ECO:0000256" key="1">
    <source>
        <dbReference type="SAM" id="MobiDB-lite"/>
    </source>
</evidence>
<evidence type="ECO:0000313" key="6">
    <source>
        <dbReference type="Proteomes" id="UP000233551"/>
    </source>
</evidence>
<keyword evidence="6" id="KW-1185">Reference proteome</keyword>
<reference evidence="3" key="2">
    <citation type="submission" date="2017-06" db="EMBL/GenBank/DDBJ databases">
        <title>The pomegranate genome and the genomics of punicalagin biosynthesis.</title>
        <authorList>
            <person name="Xu C."/>
        </authorList>
    </citation>
    <scope>NUCLEOTIDE SEQUENCE [LARGE SCALE GENOMIC DNA]</scope>
    <source>
        <tissue evidence="3">Fresh leaf</tissue>
    </source>
</reference>
<feature type="compositionally biased region" description="Basic and acidic residues" evidence="1">
    <location>
        <begin position="31"/>
        <end position="43"/>
    </location>
</feature>
<feature type="signal peptide" evidence="2">
    <location>
        <begin position="1"/>
        <end position="18"/>
    </location>
</feature>
<dbReference type="PANTHER" id="PTHR36245">
    <property type="entry name" value="GLYCINE-RICH PROTEIN DOT1-LIKE"/>
    <property type="match status" value="1"/>
</dbReference>
<evidence type="ECO:0000313" key="4">
    <source>
        <dbReference type="EMBL" id="PKI40222.1"/>
    </source>
</evidence>
<keyword evidence="2" id="KW-0732">Signal</keyword>
<proteinExistence type="predicted"/>
<dbReference type="EMBL" id="MTKT01000813">
    <property type="protein sequence ID" value="OWM87652.1"/>
    <property type="molecule type" value="Genomic_DNA"/>
</dbReference>
<protein>
    <submittedName>
        <fullName evidence="3">Uncharacterized protein</fullName>
    </submittedName>
</protein>
<feature type="chain" id="PRO_5014072070" evidence="2">
    <location>
        <begin position="19"/>
        <end position="129"/>
    </location>
</feature>
<dbReference type="Proteomes" id="UP000197138">
    <property type="component" value="Unassembled WGS sequence"/>
</dbReference>
<dbReference type="OrthoDB" id="960610at2759"/>
<dbReference type="PANTHER" id="PTHR36245:SF5">
    <property type="entry name" value="GLYCINE-RICH PROTEIN DOT1-LIKE"/>
    <property type="match status" value="1"/>
</dbReference>
<accession>A0A218XTR5</accession>
<evidence type="ECO:0000313" key="5">
    <source>
        <dbReference type="Proteomes" id="UP000197138"/>
    </source>
</evidence>
<dbReference type="EMBL" id="PGOL01003643">
    <property type="protein sequence ID" value="PKI40222.1"/>
    <property type="molecule type" value="Genomic_DNA"/>
</dbReference>
<name>A0A218XTR5_PUNGR</name>
<evidence type="ECO:0000313" key="3">
    <source>
        <dbReference type="EMBL" id="OWM87652.1"/>
    </source>
</evidence>
<gene>
    <name evidence="3" type="ORF">CDL15_Pgr022765</name>
    <name evidence="4" type="ORF">CRG98_039379</name>
</gene>
<reference evidence="5" key="1">
    <citation type="journal article" date="2017" name="Plant J.">
        <title>The pomegranate (Punica granatum L.) genome and the genomics of punicalagin biosynthesis.</title>
        <authorList>
            <person name="Qin G."/>
            <person name="Xu C."/>
            <person name="Ming R."/>
            <person name="Tang H."/>
            <person name="Guyot R."/>
            <person name="Kramer E.M."/>
            <person name="Hu Y."/>
            <person name="Yi X."/>
            <person name="Qi Y."/>
            <person name="Xu X."/>
            <person name="Gao Z."/>
            <person name="Pan H."/>
            <person name="Jian J."/>
            <person name="Tian Y."/>
            <person name="Yue Z."/>
            <person name="Xu Y."/>
        </authorList>
    </citation>
    <scope>NUCLEOTIDE SEQUENCE [LARGE SCALE GENOMIC DNA]</scope>
    <source>
        <strain evidence="5">cv. Dabenzi</strain>
    </source>
</reference>
<evidence type="ECO:0000256" key="2">
    <source>
        <dbReference type="SAM" id="SignalP"/>
    </source>
</evidence>
<dbReference type="Proteomes" id="UP000233551">
    <property type="component" value="Unassembled WGS sequence"/>
</dbReference>